<dbReference type="Proteomes" id="UP000823388">
    <property type="component" value="Chromosome 4N"/>
</dbReference>
<dbReference type="EMBL" id="CM029044">
    <property type="protein sequence ID" value="KAG2608403.1"/>
    <property type="molecule type" value="Genomic_DNA"/>
</dbReference>
<organism evidence="1 2">
    <name type="scientific">Panicum virgatum</name>
    <name type="common">Blackwell switchgrass</name>
    <dbReference type="NCBI Taxonomy" id="38727"/>
    <lineage>
        <taxon>Eukaryota</taxon>
        <taxon>Viridiplantae</taxon>
        <taxon>Streptophyta</taxon>
        <taxon>Embryophyta</taxon>
        <taxon>Tracheophyta</taxon>
        <taxon>Spermatophyta</taxon>
        <taxon>Magnoliopsida</taxon>
        <taxon>Liliopsida</taxon>
        <taxon>Poales</taxon>
        <taxon>Poaceae</taxon>
        <taxon>PACMAD clade</taxon>
        <taxon>Panicoideae</taxon>
        <taxon>Panicodae</taxon>
        <taxon>Paniceae</taxon>
        <taxon>Panicinae</taxon>
        <taxon>Panicum</taxon>
        <taxon>Panicum sect. Hiantes</taxon>
    </lineage>
</organism>
<gene>
    <name evidence="1" type="ORF">PVAP13_4NG317350</name>
</gene>
<proteinExistence type="predicted"/>
<protein>
    <submittedName>
        <fullName evidence="1">Uncharacterized protein</fullName>
    </submittedName>
</protein>
<reference evidence="1" key="1">
    <citation type="submission" date="2020-05" db="EMBL/GenBank/DDBJ databases">
        <title>WGS assembly of Panicum virgatum.</title>
        <authorList>
            <person name="Lovell J.T."/>
            <person name="Jenkins J."/>
            <person name="Shu S."/>
            <person name="Juenger T.E."/>
            <person name="Schmutz J."/>
        </authorList>
    </citation>
    <scope>NUCLEOTIDE SEQUENCE</scope>
    <source>
        <strain evidence="1">AP13</strain>
    </source>
</reference>
<sequence length="115" mass="13082">MGWVGRVNCLTGQPSRSDSWGFFFVGQFRGESRTAESLDRRYQPSTETESQRPLPAWLVAYRGEKSYCAKVTDQVKMTTVCLTRRFSIVFLLWGTCYGLMEIGEILATWTSPPPT</sequence>
<comment type="caution">
    <text evidence="1">The sequence shown here is derived from an EMBL/GenBank/DDBJ whole genome shotgun (WGS) entry which is preliminary data.</text>
</comment>
<name>A0A8T0TGW7_PANVG</name>
<evidence type="ECO:0000313" key="1">
    <source>
        <dbReference type="EMBL" id="KAG2608403.1"/>
    </source>
</evidence>
<dbReference type="AlphaFoldDB" id="A0A8T0TGW7"/>
<keyword evidence="2" id="KW-1185">Reference proteome</keyword>
<accession>A0A8T0TGW7</accession>
<evidence type="ECO:0000313" key="2">
    <source>
        <dbReference type="Proteomes" id="UP000823388"/>
    </source>
</evidence>